<dbReference type="Ensembl" id="ENSGAGT00000020965.1">
    <property type="protein sequence ID" value="ENSGAGP00000018397.1"/>
    <property type="gene ID" value="ENSGAGG00000013619.1"/>
</dbReference>
<dbReference type="AlphaFoldDB" id="A0A452HTF5"/>
<evidence type="ECO:0000313" key="3">
    <source>
        <dbReference type="Proteomes" id="UP000291020"/>
    </source>
</evidence>
<evidence type="ECO:0000313" key="2">
    <source>
        <dbReference type="Ensembl" id="ENSGAGP00000018397.1"/>
    </source>
</evidence>
<keyword evidence="3" id="KW-1185">Reference proteome</keyword>
<organism evidence="2 3">
    <name type="scientific">Gopherus agassizii</name>
    <name type="common">Agassiz's desert tortoise</name>
    <dbReference type="NCBI Taxonomy" id="38772"/>
    <lineage>
        <taxon>Eukaryota</taxon>
        <taxon>Metazoa</taxon>
        <taxon>Chordata</taxon>
        <taxon>Craniata</taxon>
        <taxon>Vertebrata</taxon>
        <taxon>Euteleostomi</taxon>
        <taxon>Archelosauria</taxon>
        <taxon>Testudinata</taxon>
        <taxon>Testudines</taxon>
        <taxon>Cryptodira</taxon>
        <taxon>Durocryptodira</taxon>
        <taxon>Testudinoidea</taxon>
        <taxon>Testudinidae</taxon>
        <taxon>Gopherus</taxon>
    </lineage>
</organism>
<name>A0A452HTF5_9SAUR</name>
<protein>
    <submittedName>
        <fullName evidence="2">Uncharacterized protein</fullName>
    </submittedName>
</protein>
<reference evidence="2" key="3">
    <citation type="submission" date="2025-09" db="UniProtKB">
        <authorList>
            <consortium name="Ensembl"/>
        </authorList>
    </citation>
    <scope>IDENTIFICATION</scope>
</reference>
<proteinExistence type="predicted"/>
<feature type="region of interest" description="Disordered" evidence="1">
    <location>
        <begin position="1"/>
        <end position="64"/>
    </location>
</feature>
<reference evidence="2" key="2">
    <citation type="submission" date="2025-08" db="UniProtKB">
        <authorList>
            <consortium name="Ensembl"/>
        </authorList>
    </citation>
    <scope>IDENTIFICATION</scope>
</reference>
<accession>A0A452HTF5</accession>
<sequence>MAWQAPPSRGSVTAPAWEQDTAMGLGGAGKRVQQQEGHMAQQGRKGQPWPPVLRVGGEQDPAGPKMSLRWASWAREAFAISAVCRSLQAQCPRGDLRSPQPPGSVQDQP</sequence>
<reference evidence="3" key="1">
    <citation type="journal article" date="2017" name="PLoS ONE">
        <title>The Agassiz's desert tortoise genome provides a resource for the conservation of a threatened species.</title>
        <authorList>
            <person name="Tollis M."/>
            <person name="DeNardo D.F."/>
            <person name="Cornelius J.A."/>
            <person name="Dolby G.A."/>
            <person name="Edwards T."/>
            <person name="Henen B.T."/>
            <person name="Karl A.E."/>
            <person name="Murphy R.W."/>
            <person name="Kusumi K."/>
        </authorList>
    </citation>
    <scope>NUCLEOTIDE SEQUENCE [LARGE SCALE GENOMIC DNA]</scope>
</reference>
<dbReference type="Proteomes" id="UP000291020">
    <property type="component" value="Unassembled WGS sequence"/>
</dbReference>
<evidence type="ECO:0000256" key="1">
    <source>
        <dbReference type="SAM" id="MobiDB-lite"/>
    </source>
</evidence>